<feature type="chain" id="PRO_5035183757" evidence="4">
    <location>
        <begin position="32"/>
        <end position="434"/>
    </location>
</feature>
<keyword evidence="3" id="KW-0813">Transport</keyword>
<dbReference type="AlphaFoldDB" id="A0A8J7WBF2"/>
<evidence type="ECO:0000256" key="3">
    <source>
        <dbReference type="ARBA" id="ARBA00022970"/>
    </source>
</evidence>
<comment type="similarity">
    <text evidence="1">Belongs to the leucine-binding protein family.</text>
</comment>
<sequence>MTLYRPTRRRFLGTSAASLAATGLFAPAVHAQARAIRVGYVTPQTGPLAAFAEVDDFIIEGVLQAVAGGIQSGSASYTIEVIKKDSQSNPNRAAEVARELIIDDEIDIMLVGNTPETTNPVSTICEIEEIPCISSLAPWQPWFIGRQGNPGDPASWTEFDYTYHAFWGLEDVIAVFTNMWNQLETNRSVGGLFPNDADGNAWGDANVGFPPPLAAGNFTLVDPGRYENLQDDFSAQISAFKDADCEIVTGVVLPPDFATFWTQAAQQGYRPKVASIGKAILFPSAVNAIGDAAQNLSSEVWWSNVHPFASSITGQSAGDVCTGFEQATGRQWTQPLGFVHALFEVLVDVLKRTDDIRDAQGVAATIAATDLQTIVGPIKWDGAGLPPFAQKNVTKTPLVGGQWRKGDDGNFRLVIVDNQTYPDIPVTGDMEAIA</sequence>
<reference evidence="6" key="1">
    <citation type="submission" date="2021-04" db="EMBL/GenBank/DDBJ databases">
        <authorList>
            <person name="Yoon J."/>
        </authorList>
    </citation>
    <scope>NUCLEOTIDE SEQUENCE</scope>
    <source>
        <strain evidence="6">KMU-90</strain>
    </source>
</reference>
<evidence type="ECO:0000313" key="7">
    <source>
        <dbReference type="Proteomes" id="UP000681356"/>
    </source>
</evidence>
<dbReference type="InterPro" id="IPR051010">
    <property type="entry name" value="BCAA_transport"/>
</dbReference>
<proteinExistence type="inferred from homology"/>
<dbReference type="InterPro" id="IPR028082">
    <property type="entry name" value="Peripla_BP_I"/>
</dbReference>
<organism evidence="6 7">
    <name type="scientific">Thetidibacter halocola</name>
    <dbReference type="NCBI Taxonomy" id="2827239"/>
    <lineage>
        <taxon>Bacteria</taxon>
        <taxon>Pseudomonadati</taxon>
        <taxon>Pseudomonadota</taxon>
        <taxon>Alphaproteobacteria</taxon>
        <taxon>Rhodobacterales</taxon>
        <taxon>Roseobacteraceae</taxon>
        <taxon>Thetidibacter</taxon>
    </lineage>
</organism>
<dbReference type="GO" id="GO:0006865">
    <property type="term" value="P:amino acid transport"/>
    <property type="evidence" value="ECO:0007669"/>
    <property type="project" value="UniProtKB-KW"/>
</dbReference>
<evidence type="ECO:0000313" key="6">
    <source>
        <dbReference type="EMBL" id="MBS0124465.1"/>
    </source>
</evidence>
<dbReference type="InterPro" id="IPR006311">
    <property type="entry name" value="TAT_signal"/>
</dbReference>
<accession>A0A8J7WBF2</accession>
<evidence type="ECO:0000256" key="1">
    <source>
        <dbReference type="ARBA" id="ARBA00010062"/>
    </source>
</evidence>
<gene>
    <name evidence="6" type="ORF">KB874_09985</name>
</gene>
<dbReference type="RefSeq" id="WP_212536441.1">
    <property type="nucleotide sequence ID" value="NZ_JAGTUU010000004.1"/>
</dbReference>
<comment type="caution">
    <text evidence="6">The sequence shown here is derived from an EMBL/GenBank/DDBJ whole genome shotgun (WGS) entry which is preliminary data.</text>
</comment>
<keyword evidence="2 4" id="KW-0732">Signal</keyword>
<dbReference type="PANTHER" id="PTHR30483:SF6">
    <property type="entry name" value="PERIPLASMIC BINDING PROTEIN OF ABC TRANSPORTER FOR NATURAL AMINO ACIDS"/>
    <property type="match status" value="1"/>
</dbReference>
<name>A0A8J7WBF2_9RHOB</name>
<dbReference type="InterPro" id="IPR028081">
    <property type="entry name" value="Leu-bd"/>
</dbReference>
<feature type="domain" description="Leucine-binding protein" evidence="5">
    <location>
        <begin position="36"/>
        <end position="382"/>
    </location>
</feature>
<keyword evidence="7" id="KW-1185">Reference proteome</keyword>
<dbReference type="SUPFAM" id="SSF53822">
    <property type="entry name" value="Periplasmic binding protein-like I"/>
    <property type="match status" value="1"/>
</dbReference>
<evidence type="ECO:0000259" key="5">
    <source>
        <dbReference type="Pfam" id="PF13458"/>
    </source>
</evidence>
<dbReference type="Pfam" id="PF13458">
    <property type="entry name" value="Peripla_BP_6"/>
    <property type="match status" value="1"/>
</dbReference>
<dbReference type="CDD" id="cd06337">
    <property type="entry name" value="PBP1_ABC_ligand_binding-like"/>
    <property type="match status" value="1"/>
</dbReference>
<evidence type="ECO:0000256" key="2">
    <source>
        <dbReference type="ARBA" id="ARBA00022729"/>
    </source>
</evidence>
<keyword evidence="3" id="KW-0029">Amino-acid transport</keyword>
<protein>
    <submittedName>
        <fullName evidence="6">ABC transporter substrate-binding protein</fullName>
    </submittedName>
</protein>
<dbReference type="Gene3D" id="3.40.50.2300">
    <property type="match status" value="2"/>
</dbReference>
<dbReference type="Proteomes" id="UP000681356">
    <property type="component" value="Unassembled WGS sequence"/>
</dbReference>
<dbReference type="PROSITE" id="PS51318">
    <property type="entry name" value="TAT"/>
    <property type="match status" value="1"/>
</dbReference>
<dbReference type="PANTHER" id="PTHR30483">
    <property type="entry name" value="LEUCINE-SPECIFIC-BINDING PROTEIN"/>
    <property type="match status" value="1"/>
</dbReference>
<dbReference type="EMBL" id="JAGTUU010000004">
    <property type="protein sequence ID" value="MBS0124465.1"/>
    <property type="molecule type" value="Genomic_DNA"/>
</dbReference>
<evidence type="ECO:0000256" key="4">
    <source>
        <dbReference type="SAM" id="SignalP"/>
    </source>
</evidence>
<feature type="signal peptide" evidence="4">
    <location>
        <begin position="1"/>
        <end position="31"/>
    </location>
</feature>